<dbReference type="STRING" id="419015.HMPREF3214_01304"/>
<dbReference type="NCBIfam" id="NF010588">
    <property type="entry name" value="PRK13981.1"/>
    <property type="match status" value="1"/>
</dbReference>
<evidence type="ECO:0000256" key="10">
    <source>
        <dbReference type="RuleBase" id="RU003811"/>
    </source>
</evidence>
<dbReference type="CDD" id="cd07570">
    <property type="entry name" value="GAT_Gln-NAD-synth"/>
    <property type="match status" value="1"/>
</dbReference>
<dbReference type="GO" id="GO:0008795">
    <property type="term" value="F:NAD+ synthase activity"/>
    <property type="evidence" value="ECO:0007669"/>
    <property type="project" value="UniProtKB-UniRule"/>
</dbReference>
<feature type="region of interest" description="Disordered" evidence="11">
    <location>
        <begin position="108"/>
        <end position="187"/>
    </location>
</feature>
<dbReference type="PROSITE" id="PS50263">
    <property type="entry name" value="CN_HYDROLASE"/>
    <property type="match status" value="1"/>
</dbReference>
<feature type="active site" description="Proton acceptor; for glutaminase activity" evidence="7">
    <location>
        <position position="47"/>
    </location>
</feature>
<dbReference type="PANTHER" id="PTHR23090:SF9">
    <property type="entry name" value="GLUTAMINE-DEPENDENT NAD(+) SYNTHETASE"/>
    <property type="match status" value="1"/>
</dbReference>
<evidence type="ECO:0000256" key="5">
    <source>
        <dbReference type="ARBA" id="ARBA00022840"/>
    </source>
</evidence>
<dbReference type="PIRSF" id="PIRSF006630">
    <property type="entry name" value="NADS_GAT"/>
    <property type="match status" value="1"/>
</dbReference>
<dbReference type="GO" id="GO:0003952">
    <property type="term" value="F:NAD+ synthase (glutamine-hydrolyzing) activity"/>
    <property type="evidence" value="ECO:0007669"/>
    <property type="project" value="UniProtKB-UniRule"/>
</dbReference>
<feature type="compositionally biased region" description="Polar residues" evidence="11">
    <location>
        <begin position="125"/>
        <end position="173"/>
    </location>
</feature>
<feature type="binding site" evidence="7">
    <location>
        <position position="266"/>
    </location>
    <ligand>
        <name>L-glutamine</name>
        <dbReference type="ChEBI" id="CHEBI:58359"/>
    </ligand>
</feature>
<dbReference type="InterPro" id="IPR022310">
    <property type="entry name" value="NAD/GMP_synthase"/>
</dbReference>
<dbReference type="GO" id="GO:0000257">
    <property type="term" value="F:nitrilase activity"/>
    <property type="evidence" value="ECO:0007669"/>
    <property type="project" value="UniProtKB-ARBA"/>
</dbReference>
<feature type="binding site" evidence="7">
    <location>
        <position position="484"/>
    </location>
    <ligand>
        <name>deamido-NAD(+)</name>
        <dbReference type="ChEBI" id="CHEBI:58437"/>
        <note>ligand shared between two neighboring subunits</note>
    </ligand>
</feature>
<dbReference type="PANTHER" id="PTHR23090">
    <property type="entry name" value="NH 3 /GLUTAMINE-DEPENDENT NAD + SYNTHETASE"/>
    <property type="match status" value="1"/>
</dbReference>
<feature type="binding site" evidence="7">
    <location>
        <position position="272"/>
    </location>
    <ligand>
        <name>L-glutamine</name>
        <dbReference type="ChEBI" id="CHEBI:58359"/>
    </ligand>
</feature>
<evidence type="ECO:0000313" key="13">
    <source>
        <dbReference type="EMBL" id="ERH30240.1"/>
    </source>
</evidence>
<sequence length="629" mass="68234">MTQTAQLPIAMAQINTSVGDIQSNCEKIMHGAQRAYEQGARVVVFPEMTITGYPIEDLALRATFRRASDNAVNALAKRLEESGYGDLYVVIGTVGSVHKGERGAYKLVGTSASPTGEPTTIARPTGTSPTNVRPTNAQSGASQPTEPSEPATNAQSGATETADTGKHPTSTSPAEPGASPTGEHPTNSLLVLHKGRVAYSYDKQFLPNYGVFDEFRIFTPGHNNLVIDIDGYRAGFAICEDIWQDNGPASQLKDARLDVLITINGSPFEENKDYTRYDLCVQRAREVHAPVMYVNQVGGQDDLVFDGGSFVVNESGEVLARLQQFDEDFAVWTLRADGSSSCDSMAEQMDSDEKMYRACVLGLRDYMRKTGFSGVVLGLSGGIDSALVAAMAADACGGENVWGISMPSMYSSDGSKDDAAVLAENIGAHYETQPIEPLFDAYQQQLHLDGVAQENLQARLRGVIVMAYSNAHGLLALATGNKSECACGYSTIYGDAVGGYAPIKDVLKTRVWQLSRWRNAWALQHGEVPPIPENSIIKPPSAELRPGQKDSDSLPEYELLDAVLEAYIEKAHGRADLLADGFDEKTVDTVMRLVDRAEWKRRQYPLGPKVTALAFGRDRRLPVTSAFRE</sequence>
<dbReference type="HOGENOM" id="CLU_022313_2_0_11"/>
<dbReference type="CDD" id="cd00553">
    <property type="entry name" value="NAD_synthase"/>
    <property type="match status" value="1"/>
</dbReference>
<feature type="binding site" evidence="7">
    <location>
        <position position="455"/>
    </location>
    <ligand>
        <name>deamido-NAD(+)</name>
        <dbReference type="ChEBI" id="CHEBI:58437"/>
        <note>ligand shared between two neighboring subunits</note>
    </ligand>
</feature>
<dbReference type="SUPFAM" id="SSF56317">
    <property type="entry name" value="Carbon-nitrogen hydrolase"/>
    <property type="match status" value="2"/>
</dbReference>
<evidence type="ECO:0000256" key="4">
    <source>
        <dbReference type="ARBA" id="ARBA00022741"/>
    </source>
</evidence>
<feature type="binding site" evidence="7">
    <location>
        <position position="209"/>
    </location>
    <ligand>
        <name>L-glutamine</name>
        <dbReference type="ChEBI" id="CHEBI:58359"/>
    </ligand>
</feature>
<feature type="active site" description="Proton acceptor" evidence="9">
    <location>
        <position position="47"/>
    </location>
</feature>
<dbReference type="PATRIC" id="fig|1321816.3.peg.1165"/>
<feature type="active site" description="For glutaminase activity" evidence="7">
    <location>
        <position position="203"/>
    </location>
</feature>
<feature type="binding site" evidence="7">
    <location>
        <begin position="378"/>
        <end position="385"/>
    </location>
    <ligand>
        <name>ATP</name>
        <dbReference type="ChEBI" id="CHEBI:30616"/>
    </ligand>
</feature>
<protein>
    <recommendedName>
        <fullName evidence="7 8">Glutamine-dependent NAD(+) synthetase</fullName>
        <ecNumber evidence="7 8">6.3.5.1</ecNumber>
    </recommendedName>
    <alternativeName>
        <fullName evidence="7 8">NAD(+) synthase [glutamine-hydrolyzing]</fullName>
    </alternativeName>
</protein>
<comment type="similarity">
    <text evidence="10">Belongs to the NAD synthetase family.</text>
</comment>
<dbReference type="SUPFAM" id="SSF52402">
    <property type="entry name" value="Adenine nucleotide alpha hydrolases-like"/>
    <property type="match status" value="1"/>
</dbReference>
<evidence type="ECO:0000256" key="1">
    <source>
        <dbReference type="ARBA" id="ARBA00005188"/>
    </source>
</evidence>
<proteinExistence type="inferred from homology"/>
<dbReference type="Gene3D" id="3.40.50.620">
    <property type="entry name" value="HUPs"/>
    <property type="match status" value="1"/>
</dbReference>
<keyword evidence="14" id="KW-1185">Reference proteome</keyword>
<gene>
    <name evidence="7" type="primary">nadE</name>
    <name evidence="13" type="ORF">HMPREF9244_01321</name>
</gene>
<evidence type="ECO:0000256" key="7">
    <source>
        <dbReference type="HAMAP-Rule" id="MF_02090"/>
    </source>
</evidence>
<organism evidence="13 14">
    <name type="scientific">Alloscardovia omnicolens F0580</name>
    <dbReference type="NCBI Taxonomy" id="1321816"/>
    <lineage>
        <taxon>Bacteria</taxon>
        <taxon>Bacillati</taxon>
        <taxon>Actinomycetota</taxon>
        <taxon>Actinomycetes</taxon>
        <taxon>Bifidobacteriales</taxon>
        <taxon>Bifidobacteriaceae</taxon>
        <taxon>Alloscardovia</taxon>
    </lineage>
</organism>
<comment type="function">
    <text evidence="7">Catalyzes the ATP-dependent amidation of deamido-NAD to form NAD. Uses L-glutamine as a nitrogen source.</text>
</comment>
<dbReference type="InterPro" id="IPR036526">
    <property type="entry name" value="C-N_Hydrolase_sf"/>
</dbReference>
<dbReference type="HAMAP" id="MF_02090">
    <property type="entry name" value="NadE_glutamine_dep"/>
    <property type="match status" value="1"/>
</dbReference>
<evidence type="ECO:0000313" key="14">
    <source>
        <dbReference type="Proteomes" id="UP000016519"/>
    </source>
</evidence>
<dbReference type="AlphaFoldDB" id="U1QRX5"/>
<feature type="binding site" evidence="7">
    <location>
        <position position="600"/>
    </location>
    <ligand>
        <name>deamido-NAD(+)</name>
        <dbReference type="ChEBI" id="CHEBI:58437"/>
        <note>ligand shared between two neighboring subunits</note>
    </ligand>
</feature>
<comment type="caution">
    <text evidence="13">The sequence shown here is derived from an EMBL/GenBank/DDBJ whole genome shotgun (WGS) entry which is preliminary data.</text>
</comment>
<dbReference type="GO" id="GO:0005737">
    <property type="term" value="C:cytoplasm"/>
    <property type="evidence" value="ECO:0007669"/>
    <property type="project" value="InterPro"/>
</dbReference>
<dbReference type="EMBL" id="AWSI01000036">
    <property type="protein sequence ID" value="ERH30240.1"/>
    <property type="molecule type" value="Genomic_DNA"/>
</dbReference>
<dbReference type="Gene3D" id="3.60.110.10">
    <property type="entry name" value="Carbon-nitrogen hydrolase"/>
    <property type="match status" value="1"/>
</dbReference>
<dbReference type="InterPro" id="IPR014445">
    <property type="entry name" value="Gln-dep_NAD_synthase"/>
</dbReference>
<dbReference type="UniPathway" id="UPA00253">
    <property type="reaction ID" value="UER00334"/>
</dbReference>
<comment type="pathway">
    <text evidence="1 7 8">Cofactor biosynthesis; NAD(+) biosynthesis; NAD(+) from deamido-NAD(+) (L-Gln route): step 1/1.</text>
</comment>
<keyword evidence="6 7" id="KW-0520">NAD</keyword>
<dbReference type="FunFam" id="3.40.50.620:FF:000106">
    <property type="entry name" value="Glutamine-dependent NAD(+) synthetase"/>
    <property type="match status" value="1"/>
</dbReference>
<feature type="region of interest" description="Disordered" evidence="11">
    <location>
        <begin position="532"/>
        <end position="551"/>
    </location>
</feature>
<evidence type="ECO:0000256" key="9">
    <source>
        <dbReference type="PROSITE-ProRule" id="PRU10139"/>
    </source>
</evidence>
<comment type="catalytic activity">
    <reaction evidence="7 8">
        <text>deamido-NAD(+) + L-glutamine + ATP + H2O = L-glutamate + AMP + diphosphate + NAD(+) + H(+)</text>
        <dbReference type="Rhea" id="RHEA:24384"/>
        <dbReference type="ChEBI" id="CHEBI:15377"/>
        <dbReference type="ChEBI" id="CHEBI:15378"/>
        <dbReference type="ChEBI" id="CHEBI:29985"/>
        <dbReference type="ChEBI" id="CHEBI:30616"/>
        <dbReference type="ChEBI" id="CHEBI:33019"/>
        <dbReference type="ChEBI" id="CHEBI:57540"/>
        <dbReference type="ChEBI" id="CHEBI:58359"/>
        <dbReference type="ChEBI" id="CHEBI:58437"/>
        <dbReference type="ChEBI" id="CHEBI:456215"/>
        <dbReference type="EC" id="6.3.5.1"/>
    </reaction>
</comment>
<dbReference type="InterPro" id="IPR014729">
    <property type="entry name" value="Rossmann-like_a/b/a_fold"/>
</dbReference>
<dbReference type="EC" id="6.3.5.1" evidence="7 8"/>
<evidence type="ECO:0000256" key="11">
    <source>
        <dbReference type="SAM" id="MobiDB-lite"/>
    </source>
</evidence>
<evidence type="ECO:0000256" key="3">
    <source>
        <dbReference type="ARBA" id="ARBA00022598"/>
    </source>
</evidence>
<comment type="caution">
    <text evidence="7">Lacks conserved residue(s) required for the propagation of feature annotation.</text>
</comment>
<accession>U1QRX5</accession>
<dbReference type="InterPro" id="IPR000132">
    <property type="entry name" value="Nitrilase/CN_hydratase_CS"/>
</dbReference>
<name>U1QRX5_9BIFI</name>
<dbReference type="GO" id="GO:0005524">
    <property type="term" value="F:ATP binding"/>
    <property type="evidence" value="ECO:0007669"/>
    <property type="project" value="UniProtKB-UniRule"/>
</dbReference>
<dbReference type="GO" id="GO:0004359">
    <property type="term" value="F:glutaminase activity"/>
    <property type="evidence" value="ECO:0007669"/>
    <property type="project" value="InterPro"/>
</dbReference>
<keyword evidence="4 7" id="KW-0547">Nucleotide-binding</keyword>
<feature type="domain" description="CN hydrolase" evidence="12">
    <location>
        <begin position="7"/>
        <end position="340"/>
    </location>
</feature>
<evidence type="ECO:0000256" key="6">
    <source>
        <dbReference type="ARBA" id="ARBA00023027"/>
    </source>
</evidence>
<dbReference type="Pfam" id="PF00795">
    <property type="entry name" value="CN_hydrolase"/>
    <property type="match status" value="2"/>
</dbReference>
<dbReference type="InterPro" id="IPR003010">
    <property type="entry name" value="C-N_Hydrolase"/>
</dbReference>
<dbReference type="Proteomes" id="UP000016519">
    <property type="component" value="Unassembled WGS sequence"/>
</dbReference>
<evidence type="ECO:0000259" key="12">
    <source>
        <dbReference type="PROSITE" id="PS50263"/>
    </source>
</evidence>
<keyword evidence="5 7" id="KW-0067">ATP-binding</keyword>
<dbReference type="PROSITE" id="PS00920">
    <property type="entry name" value="NITRIL_CHT_1"/>
    <property type="match status" value="1"/>
</dbReference>
<reference evidence="13 14" key="1">
    <citation type="submission" date="2013-08" db="EMBL/GenBank/DDBJ databases">
        <authorList>
            <person name="Weinstock G."/>
            <person name="Sodergren E."/>
            <person name="Wylie T."/>
            <person name="Fulton L."/>
            <person name="Fulton R."/>
            <person name="Fronick C."/>
            <person name="O'Laughlin M."/>
            <person name="Godfrey J."/>
            <person name="Miner T."/>
            <person name="Herter B."/>
            <person name="Appelbaum E."/>
            <person name="Cordes M."/>
            <person name="Lek S."/>
            <person name="Wollam A."/>
            <person name="Pepin K.H."/>
            <person name="Palsikar V.B."/>
            <person name="Mitreva M."/>
            <person name="Wilson R.K."/>
        </authorList>
    </citation>
    <scope>NUCLEOTIDE SEQUENCE [LARGE SCALE GENOMIC DNA]</scope>
    <source>
        <strain evidence="13 14">F0580</strain>
    </source>
</reference>
<dbReference type="GO" id="GO:0009435">
    <property type="term" value="P:NAD+ biosynthetic process"/>
    <property type="evidence" value="ECO:0007669"/>
    <property type="project" value="UniProtKB-UniRule"/>
</dbReference>
<feature type="active site" description="Nucleophile; for glutaminase activity" evidence="7">
    <location>
        <position position="239"/>
    </location>
</feature>
<dbReference type="Pfam" id="PF02540">
    <property type="entry name" value="NAD_synthase"/>
    <property type="match status" value="1"/>
</dbReference>
<comment type="similarity">
    <text evidence="2 7 8">In the C-terminal section; belongs to the NAD synthetase family.</text>
</comment>
<keyword evidence="3 7" id="KW-0436">Ligase</keyword>
<dbReference type="NCBIfam" id="TIGR00552">
    <property type="entry name" value="nadE"/>
    <property type="match status" value="1"/>
</dbReference>
<evidence type="ECO:0000256" key="2">
    <source>
        <dbReference type="ARBA" id="ARBA00007145"/>
    </source>
</evidence>
<feature type="binding site" evidence="7">
    <location>
        <position position="479"/>
    </location>
    <ligand>
        <name>ATP</name>
        <dbReference type="ChEBI" id="CHEBI:30616"/>
    </ligand>
</feature>
<evidence type="ECO:0000256" key="8">
    <source>
        <dbReference type="PIRNR" id="PIRNR006630"/>
    </source>
</evidence>
<dbReference type="InterPro" id="IPR003694">
    <property type="entry name" value="NAD_synthase"/>
</dbReference>